<keyword evidence="1" id="KW-0812">Transmembrane</keyword>
<keyword evidence="1" id="KW-1133">Transmembrane helix</keyword>
<dbReference type="PANTHER" id="PTHR38043">
    <property type="entry name" value="PROTEIN HEMX"/>
    <property type="match status" value="1"/>
</dbReference>
<dbReference type="RefSeq" id="WP_163651007.1">
    <property type="nucleotide sequence ID" value="NZ_JAAGRN010000001.1"/>
</dbReference>
<dbReference type="Pfam" id="PF04375">
    <property type="entry name" value="HemX"/>
    <property type="match status" value="1"/>
</dbReference>
<organism evidence="2">
    <name type="scientific">Sheuella amnicola</name>
    <dbReference type="NCBI Taxonomy" id="2707330"/>
    <lineage>
        <taxon>Bacteria</taxon>
        <taxon>Pseudomonadati</taxon>
        <taxon>Pseudomonadota</taxon>
        <taxon>Betaproteobacteria</taxon>
        <taxon>Burkholderiales</taxon>
        <taxon>Alcaligenaceae</taxon>
        <taxon>Sheuella</taxon>
    </lineage>
</organism>
<name>A0A6B2QY74_9BURK</name>
<reference evidence="2" key="1">
    <citation type="submission" date="2020-02" db="EMBL/GenBank/DDBJ databases">
        <authorList>
            <person name="Chen W.-M."/>
        </authorList>
    </citation>
    <scope>NUCLEOTIDE SEQUENCE</scope>
    <source>
        <strain evidence="2">NBD-18</strain>
    </source>
</reference>
<proteinExistence type="predicted"/>
<dbReference type="InterPro" id="IPR007470">
    <property type="entry name" value="HemX"/>
</dbReference>
<comment type="caution">
    <text evidence="2">The sequence shown here is derived from an EMBL/GenBank/DDBJ whole genome shotgun (WGS) entry which is preliminary data.</text>
</comment>
<accession>A0A6B2QY74</accession>
<dbReference type="PANTHER" id="PTHR38043:SF1">
    <property type="entry name" value="PROTEIN HEMX"/>
    <property type="match status" value="1"/>
</dbReference>
<protein>
    <submittedName>
        <fullName evidence="2">Heme biosynthesis operon protein HemX</fullName>
    </submittedName>
</protein>
<feature type="transmembrane region" description="Helical" evidence="1">
    <location>
        <begin position="32"/>
        <end position="54"/>
    </location>
</feature>
<sequence length="403" mass="43267">MTETNTSSQESATVNALASAAKARRRPTGPSWMATIAIVLLLLVILLATGAWHLQKRYDNVGREVATQIQLFNNQVSEARAQARQAITLADAHAVRIALLESSLRETQNQYSLLEQAWESFNKGMEDSMLASDLERLLSLASQQLRLSGSVNNAIMALEAALSTLVRADRPKFSAVQRAISTDLDRLRAAPVIDVAAISARLDSLNSLITRAPLLVPDLKANSVQDLNAVARNATANEQAASSGTQTAPVIQSAGANDQSLSWWESAWIRSSDWVLQSSKKLMTSLGRELSGVISIQRVNDASALLMSPEQGAQMRANLRSRVLTAQMALLMHQPAIWRSELAAIESSLNTRFDPKAVDTIAALGVVRELAAASISVAVPDIVDSIAALEAVRVSEVGSKSGN</sequence>
<gene>
    <name evidence="2" type="ORF">G3I67_00385</name>
</gene>
<evidence type="ECO:0000256" key="1">
    <source>
        <dbReference type="SAM" id="Phobius"/>
    </source>
</evidence>
<dbReference type="AlphaFoldDB" id="A0A6B2QY74"/>
<keyword evidence="1" id="KW-0472">Membrane</keyword>
<evidence type="ECO:0000313" key="2">
    <source>
        <dbReference type="EMBL" id="NDY81677.1"/>
    </source>
</evidence>
<dbReference type="EMBL" id="JAAGRN010000001">
    <property type="protein sequence ID" value="NDY81677.1"/>
    <property type="molecule type" value="Genomic_DNA"/>
</dbReference>